<accession>A0ABV7J5E3</accession>
<comment type="caution">
    <text evidence="1">The sequence shown here is derived from an EMBL/GenBank/DDBJ whole genome shotgun (WGS) entry which is preliminary data.</text>
</comment>
<organism evidence="1 2">
    <name type="scientific">Marinicella sediminis</name>
    <dbReference type="NCBI Taxonomy" id="1792834"/>
    <lineage>
        <taxon>Bacteria</taxon>
        <taxon>Pseudomonadati</taxon>
        <taxon>Pseudomonadota</taxon>
        <taxon>Gammaproteobacteria</taxon>
        <taxon>Lysobacterales</taxon>
        <taxon>Marinicellaceae</taxon>
        <taxon>Marinicella</taxon>
    </lineage>
</organism>
<name>A0ABV7J5E3_9GAMM</name>
<evidence type="ECO:0008006" key="3">
    <source>
        <dbReference type="Google" id="ProtNLM"/>
    </source>
</evidence>
<keyword evidence="2" id="KW-1185">Reference proteome</keyword>
<dbReference type="Proteomes" id="UP001595533">
    <property type="component" value="Unassembled WGS sequence"/>
</dbReference>
<dbReference type="RefSeq" id="WP_077410044.1">
    <property type="nucleotide sequence ID" value="NZ_JBHRTS010000002.1"/>
</dbReference>
<proteinExistence type="predicted"/>
<reference evidence="2" key="1">
    <citation type="journal article" date="2019" name="Int. J. Syst. Evol. Microbiol.">
        <title>The Global Catalogue of Microorganisms (GCM) 10K type strain sequencing project: providing services to taxonomists for standard genome sequencing and annotation.</title>
        <authorList>
            <consortium name="The Broad Institute Genomics Platform"/>
            <consortium name="The Broad Institute Genome Sequencing Center for Infectious Disease"/>
            <person name="Wu L."/>
            <person name="Ma J."/>
        </authorList>
    </citation>
    <scope>NUCLEOTIDE SEQUENCE [LARGE SCALE GENOMIC DNA]</scope>
    <source>
        <strain evidence="2">KCTC 42953</strain>
    </source>
</reference>
<dbReference type="EMBL" id="JBHRTS010000002">
    <property type="protein sequence ID" value="MFC3193370.1"/>
    <property type="molecule type" value="Genomic_DNA"/>
</dbReference>
<evidence type="ECO:0000313" key="2">
    <source>
        <dbReference type="Proteomes" id="UP001595533"/>
    </source>
</evidence>
<sequence length="107" mass="11509">MTTITITVDDNVSASGEHAIVVSDLKQAKFWDTNTNNKGKVEGLDPGPGKIMYRIEGPIGDTYLIHLEGAITASGKKNFIFGKIPKSTQVSPGRAVDINARNLIILN</sequence>
<gene>
    <name evidence="1" type="ORF">ACFODZ_03835</name>
</gene>
<evidence type="ECO:0000313" key="1">
    <source>
        <dbReference type="EMBL" id="MFC3193370.1"/>
    </source>
</evidence>
<protein>
    <recommendedName>
        <fullName evidence="3">Cyclophilin-like domain-containing protein</fullName>
    </recommendedName>
</protein>